<evidence type="ECO:0000313" key="2">
    <source>
        <dbReference type="EMBL" id="KAL3651028.1"/>
    </source>
</evidence>
<evidence type="ECO:0000256" key="1">
    <source>
        <dbReference type="SAM" id="MobiDB-lite"/>
    </source>
</evidence>
<organism evidence="2 3">
    <name type="scientific">Castilleja foliolosa</name>
    <dbReference type="NCBI Taxonomy" id="1961234"/>
    <lineage>
        <taxon>Eukaryota</taxon>
        <taxon>Viridiplantae</taxon>
        <taxon>Streptophyta</taxon>
        <taxon>Embryophyta</taxon>
        <taxon>Tracheophyta</taxon>
        <taxon>Spermatophyta</taxon>
        <taxon>Magnoliopsida</taxon>
        <taxon>eudicotyledons</taxon>
        <taxon>Gunneridae</taxon>
        <taxon>Pentapetalae</taxon>
        <taxon>asterids</taxon>
        <taxon>lamiids</taxon>
        <taxon>Lamiales</taxon>
        <taxon>Orobanchaceae</taxon>
        <taxon>Pedicularideae</taxon>
        <taxon>Castillejinae</taxon>
        <taxon>Castilleja</taxon>
    </lineage>
</organism>
<accession>A0ABD3E987</accession>
<sequence length="145" mass="15820">MGKKKATEISDPKLSDTASGSKPPARQRDGGPSIMVKVSDSQLNQVDITAACSSEGGPSVMPDVFDSVEDMDGQKMDVAIPVVQPNEELQLVHVEVQDDGETKSEEEDEESGGYEFPVLDFAISYPRLCYFMFQTLLFYVSGFAI</sequence>
<reference evidence="3" key="1">
    <citation type="journal article" date="2024" name="IScience">
        <title>Strigolactones Initiate the Formation of Haustorium-like Structures in Castilleja.</title>
        <authorList>
            <person name="Buerger M."/>
            <person name="Peterson D."/>
            <person name="Chory J."/>
        </authorList>
    </citation>
    <scope>NUCLEOTIDE SEQUENCE [LARGE SCALE GENOMIC DNA]</scope>
</reference>
<feature type="compositionally biased region" description="Basic and acidic residues" evidence="1">
    <location>
        <begin position="1"/>
        <end position="14"/>
    </location>
</feature>
<dbReference type="EMBL" id="JAVIJP010000007">
    <property type="protein sequence ID" value="KAL3651028.1"/>
    <property type="molecule type" value="Genomic_DNA"/>
</dbReference>
<protein>
    <submittedName>
        <fullName evidence="2">Uncharacterized protein</fullName>
    </submittedName>
</protein>
<keyword evidence="3" id="KW-1185">Reference proteome</keyword>
<feature type="region of interest" description="Disordered" evidence="1">
    <location>
        <begin position="1"/>
        <end position="34"/>
    </location>
</feature>
<comment type="caution">
    <text evidence="2">The sequence shown here is derived from an EMBL/GenBank/DDBJ whole genome shotgun (WGS) entry which is preliminary data.</text>
</comment>
<dbReference type="AlphaFoldDB" id="A0ABD3E987"/>
<proteinExistence type="predicted"/>
<dbReference type="Proteomes" id="UP001632038">
    <property type="component" value="Unassembled WGS sequence"/>
</dbReference>
<evidence type="ECO:0000313" key="3">
    <source>
        <dbReference type="Proteomes" id="UP001632038"/>
    </source>
</evidence>
<name>A0ABD3E987_9LAMI</name>
<gene>
    <name evidence="2" type="ORF">CASFOL_007431</name>
</gene>